<evidence type="ECO:0000256" key="3">
    <source>
        <dbReference type="ARBA" id="ARBA00022679"/>
    </source>
</evidence>
<evidence type="ECO:0000256" key="5">
    <source>
        <dbReference type="ARBA" id="ARBA00022694"/>
    </source>
</evidence>
<dbReference type="EMBL" id="CP115667">
    <property type="protein sequence ID" value="WBW50213.1"/>
    <property type="molecule type" value="Genomic_DNA"/>
</dbReference>
<comment type="caution">
    <text evidence="6">Lacks conserved residue(s) required for the propagation of feature annotation.</text>
</comment>
<reference evidence="8 9" key="1">
    <citation type="submission" date="2023-01" db="EMBL/GenBank/DDBJ databases">
        <authorList>
            <person name="Lee S.H."/>
            <person name="Jung H.S."/>
            <person name="Yun J.U."/>
        </authorList>
    </citation>
    <scope>NUCLEOTIDE SEQUENCE [LARGE SCALE GENOMIC DNA]</scope>
    <source>
        <strain evidence="8 9">CBA3646</strain>
    </source>
</reference>
<comment type="similarity">
    <text evidence="6">Belongs to the class IV-like SAM-binding methyltransferase superfamily. RNA methyltransferase TrmH family. TrmL subfamily.</text>
</comment>
<dbReference type="PIRSF" id="PIRSF029256">
    <property type="entry name" value="SpoU_TrmH_prd"/>
    <property type="match status" value="1"/>
</dbReference>
<evidence type="ECO:0000256" key="4">
    <source>
        <dbReference type="ARBA" id="ARBA00022691"/>
    </source>
</evidence>
<dbReference type="Pfam" id="PF00588">
    <property type="entry name" value="SpoU_methylase"/>
    <property type="match status" value="1"/>
</dbReference>
<evidence type="ECO:0000313" key="8">
    <source>
        <dbReference type="EMBL" id="WBW50213.1"/>
    </source>
</evidence>
<evidence type="ECO:0000313" key="9">
    <source>
        <dbReference type="Proteomes" id="UP001210339"/>
    </source>
</evidence>
<keyword evidence="9" id="KW-1185">Reference proteome</keyword>
<evidence type="ECO:0000256" key="6">
    <source>
        <dbReference type="HAMAP-Rule" id="MF_01885"/>
    </source>
</evidence>
<comment type="catalytic activity">
    <reaction evidence="6">
        <text>cytidine(34) in tRNA + S-adenosyl-L-methionine = 2'-O-methylcytidine(34) in tRNA + S-adenosyl-L-homocysteine + H(+)</text>
        <dbReference type="Rhea" id="RHEA:43084"/>
        <dbReference type="Rhea" id="RHEA-COMP:10331"/>
        <dbReference type="Rhea" id="RHEA-COMP:10332"/>
        <dbReference type="ChEBI" id="CHEBI:15378"/>
        <dbReference type="ChEBI" id="CHEBI:57856"/>
        <dbReference type="ChEBI" id="CHEBI:59789"/>
        <dbReference type="ChEBI" id="CHEBI:74495"/>
        <dbReference type="ChEBI" id="CHEBI:82748"/>
        <dbReference type="EC" id="2.1.1.207"/>
    </reaction>
</comment>
<accession>A0ABY7QVJ9</accession>
<dbReference type="RefSeq" id="WP_271191744.1">
    <property type="nucleotide sequence ID" value="NZ_CP115667.1"/>
</dbReference>
<feature type="binding site" evidence="6">
    <location>
        <position position="100"/>
    </location>
    <ligand>
        <name>S-adenosyl-L-methionine</name>
        <dbReference type="ChEBI" id="CHEBI:59789"/>
    </ligand>
</feature>
<gene>
    <name evidence="8" type="ORF">O6R05_01245</name>
</gene>
<keyword evidence="2 6" id="KW-0489">Methyltransferase</keyword>
<keyword evidence="5 6" id="KW-0819">tRNA processing</keyword>
<dbReference type="InterPro" id="IPR029026">
    <property type="entry name" value="tRNA_m1G_MTases_N"/>
</dbReference>
<keyword evidence="4 6" id="KW-0949">S-adenosyl-L-methionine</keyword>
<comment type="subcellular location">
    <subcellularLocation>
        <location evidence="6">Cytoplasm</location>
    </subcellularLocation>
</comment>
<feature type="domain" description="tRNA/rRNA methyltransferase SpoU type" evidence="7">
    <location>
        <begin position="2"/>
        <end position="142"/>
    </location>
</feature>
<keyword evidence="3 6" id="KW-0808">Transferase</keyword>
<dbReference type="PANTHER" id="PTHR42971">
    <property type="entry name" value="TRNA (CYTIDINE(34)-2'-O)-METHYLTRANSFERASE"/>
    <property type="match status" value="1"/>
</dbReference>
<dbReference type="InterPro" id="IPR016914">
    <property type="entry name" value="TrmL"/>
</dbReference>
<evidence type="ECO:0000256" key="2">
    <source>
        <dbReference type="ARBA" id="ARBA00022603"/>
    </source>
</evidence>
<sequence>MLNIVLYEPEIPHNTGAIARSCVLTDTKLHLIKPLGFSIDDKYLKRSGLDYWPYLNLAVYDSYADFCEQNQDATIYYATTKVPNNYTDVTYHDGDYIMFGPETRGIPESILFNHPEHCVKIPMVTSLRRSLNLANAANIILFEALRQLDFPDLG</sequence>
<comment type="catalytic activity">
    <reaction evidence="6">
        <text>5-carboxymethylaminomethyluridine(34) in tRNA(Leu) + S-adenosyl-L-methionine = 5-carboxymethylaminomethyl-2'-O-methyluridine(34) in tRNA(Leu) + S-adenosyl-L-homocysteine + H(+)</text>
        <dbReference type="Rhea" id="RHEA:43088"/>
        <dbReference type="Rhea" id="RHEA-COMP:10333"/>
        <dbReference type="Rhea" id="RHEA-COMP:10334"/>
        <dbReference type="ChEBI" id="CHEBI:15378"/>
        <dbReference type="ChEBI" id="CHEBI:57856"/>
        <dbReference type="ChEBI" id="CHEBI:59789"/>
        <dbReference type="ChEBI" id="CHEBI:74508"/>
        <dbReference type="ChEBI" id="CHEBI:74511"/>
        <dbReference type="EC" id="2.1.1.207"/>
    </reaction>
</comment>
<dbReference type="InterPro" id="IPR001537">
    <property type="entry name" value="SpoU_MeTrfase"/>
</dbReference>
<comment type="function">
    <text evidence="6">Could methylate the ribose at the nucleotide 34 wobble position in tRNA.</text>
</comment>
<dbReference type="Gene3D" id="3.40.1280.10">
    <property type="match status" value="1"/>
</dbReference>
<name>A0ABY7QVJ9_9FIRM</name>
<dbReference type="CDD" id="cd18094">
    <property type="entry name" value="SpoU-like_TrmL"/>
    <property type="match status" value="1"/>
</dbReference>
<feature type="binding site" evidence="6">
    <location>
        <position position="130"/>
    </location>
    <ligand>
        <name>S-adenosyl-L-methionine</name>
        <dbReference type="ChEBI" id="CHEBI:59789"/>
    </ligand>
</feature>
<keyword evidence="1 6" id="KW-0963">Cytoplasm</keyword>
<dbReference type="Proteomes" id="UP001210339">
    <property type="component" value="Chromosome"/>
</dbReference>
<evidence type="ECO:0000259" key="7">
    <source>
        <dbReference type="Pfam" id="PF00588"/>
    </source>
</evidence>
<dbReference type="HAMAP" id="MF_01885">
    <property type="entry name" value="tRNA_methyltr_TrmL"/>
    <property type="match status" value="1"/>
</dbReference>
<protein>
    <recommendedName>
        <fullName evidence="6">Putative tRNA (cytidine(34)-2'-O)-methyltransferase</fullName>
        <ecNumber evidence="6">2.1.1.207</ecNumber>
    </recommendedName>
    <alternativeName>
        <fullName evidence="6">tRNA (cytidine/uridine-2'-O-)-methyltransferase</fullName>
    </alternativeName>
</protein>
<proteinExistence type="inferred from homology"/>
<dbReference type="PANTHER" id="PTHR42971:SF1">
    <property type="entry name" value="TRNA (CYTIDINE(34)-2'-O)-METHYLTRANSFERASE"/>
    <property type="match status" value="1"/>
</dbReference>
<dbReference type="EC" id="2.1.1.207" evidence="6"/>
<organism evidence="8 9">
    <name type="scientific">Peptoniphilus equinus</name>
    <dbReference type="NCBI Taxonomy" id="3016343"/>
    <lineage>
        <taxon>Bacteria</taxon>
        <taxon>Bacillati</taxon>
        <taxon>Bacillota</taxon>
        <taxon>Tissierellia</taxon>
        <taxon>Tissierellales</taxon>
        <taxon>Peptoniphilaceae</taxon>
        <taxon>Peptoniphilus</taxon>
    </lineage>
</organism>
<evidence type="ECO:0000256" key="1">
    <source>
        <dbReference type="ARBA" id="ARBA00022490"/>
    </source>
</evidence>
<dbReference type="InterPro" id="IPR029028">
    <property type="entry name" value="Alpha/beta_knot_MTases"/>
</dbReference>
<dbReference type="SUPFAM" id="SSF75217">
    <property type="entry name" value="alpha/beta knot"/>
    <property type="match status" value="1"/>
</dbReference>
<feature type="binding site" evidence="6">
    <location>
        <position position="121"/>
    </location>
    <ligand>
        <name>S-adenosyl-L-methionine</name>
        <dbReference type="ChEBI" id="CHEBI:59789"/>
    </ligand>
</feature>